<evidence type="ECO:0000313" key="1">
    <source>
        <dbReference type="EMBL" id="BCK57660.1"/>
    </source>
</evidence>
<sequence length="61" mass="6507">MPQYFSSDGEPPDSDGPQLFALYLGMVDTDFEVVASPGLVAAVRALIERYERALGATGLTT</sequence>
<evidence type="ECO:0000313" key="2">
    <source>
        <dbReference type="Proteomes" id="UP000516173"/>
    </source>
</evidence>
<organism evidence="1 2">
    <name type="scientific">Nocardia wallacei</name>
    <dbReference type="NCBI Taxonomy" id="480035"/>
    <lineage>
        <taxon>Bacteria</taxon>
        <taxon>Bacillati</taxon>
        <taxon>Actinomycetota</taxon>
        <taxon>Actinomycetes</taxon>
        <taxon>Mycobacteriales</taxon>
        <taxon>Nocardiaceae</taxon>
        <taxon>Nocardia</taxon>
    </lineage>
</organism>
<dbReference type="AlphaFoldDB" id="A0A7G1KR78"/>
<accession>A0A7G1KR78</accession>
<dbReference type="KEGG" id="nwl:NWFMUON74_54320"/>
<dbReference type="EMBL" id="AP023396">
    <property type="protein sequence ID" value="BCK57660.1"/>
    <property type="molecule type" value="Genomic_DNA"/>
</dbReference>
<name>A0A7G1KR78_9NOCA</name>
<dbReference type="Proteomes" id="UP000516173">
    <property type="component" value="Chromosome"/>
</dbReference>
<gene>
    <name evidence="1" type="ORF">NWFMUON74_54320</name>
</gene>
<proteinExistence type="predicted"/>
<dbReference type="GeneID" id="80349869"/>
<protein>
    <submittedName>
        <fullName evidence="1">Uncharacterized protein</fullName>
    </submittedName>
</protein>
<reference evidence="1 2" key="1">
    <citation type="submission" date="2020-08" db="EMBL/GenBank/DDBJ databases">
        <title>Genome Sequencing of Nocardia wallacei strain FMUON74 and assembly.</title>
        <authorList>
            <person name="Toyokawa M."/>
            <person name="Uesaka K."/>
        </authorList>
    </citation>
    <scope>NUCLEOTIDE SEQUENCE [LARGE SCALE GENOMIC DNA]</scope>
    <source>
        <strain evidence="1 2">FMUON74</strain>
    </source>
</reference>
<keyword evidence="2" id="KW-1185">Reference proteome</keyword>
<dbReference type="RefSeq" id="WP_187684538.1">
    <property type="nucleotide sequence ID" value="NZ_AP023396.1"/>
</dbReference>